<dbReference type="Proteomes" id="UP000499080">
    <property type="component" value="Unassembled WGS sequence"/>
</dbReference>
<evidence type="ECO:0000313" key="2">
    <source>
        <dbReference type="Proteomes" id="UP000499080"/>
    </source>
</evidence>
<reference evidence="1 2" key="1">
    <citation type="journal article" date="2019" name="Sci. Rep.">
        <title>Orb-weaving spider Araneus ventricosus genome elucidates the spidroin gene catalogue.</title>
        <authorList>
            <person name="Kono N."/>
            <person name="Nakamura H."/>
            <person name="Ohtoshi R."/>
            <person name="Moran D.A.P."/>
            <person name="Shinohara A."/>
            <person name="Yoshida Y."/>
            <person name="Fujiwara M."/>
            <person name="Mori M."/>
            <person name="Tomita M."/>
            <person name="Arakawa K."/>
        </authorList>
    </citation>
    <scope>NUCLEOTIDE SEQUENCE [LARGE SCALE GENOMIC DNA]</scope>
</reference>
<proteinExistence type="predicted"/>
<dbReference type="EMBL" id="BGPR01000004">
    <property type="protein sequence ID" value="GBL74025.1"/>
    <property type="molecule type" value="Genomic_DNA"/>
</dbReference>
<sequence>MITIFMREVPQISQWSPTTSEIVTAVGDRGWWLRSLPLAGSPSSQDSTAKIFINAVVSQAPSDHSQGEVIRRGIALFYPKNAKCQPIDFDFFRRRSSPRARRASSFLSNASPFGA</sequence>
<name>A0A4Y2A3S8_ARAVE</name>
<organism evidence="1 2">
    <name type="scientific">Araneus ventricosus</name>
    <name type="common">Orbweaver spider</name>
    <name type="synonym">Epeira ventricosa</name>
    <dbReference type="NCBI Taxonomy" id="182803"/>
    <lineage>
        <taxon>Eukaryota</taxon>
        <taxon>Metazoa</taxon>
        <taxon>Ecdysozoa</taxon>
        <taxon>Arthropoda</taxon>
        <taxon>Chelicerata</taxon>
        <taxon>Arachnida</taxon>
        <taxon>Araneae</taxon>
        <taxon>Araneomorphae</taxon>
        <taxon>Entelegynae</taxon>
        <taxon>Araneoidea</taxon>
        <taxon>Araneidae</taxon>
        <taxon>Araneus</taxon>
    </lineage>
</organism>
<evidence type="ECO:0000313" key="1">
    <source>
        <dbReference type="EMBL" id="GBL74025.1"/>
    </source>
</evidence>
<dbReference type="AlphaFoldDB" id="A0A4Y2A3S8"/>
<accession>A0A4Y2A3S8</accession>
<keyword evidence="2" id="KW-1185">Reference proteome</keyword>
<gene>
    <name evidence="1" type="ORF">AVEN_230940_1</name>
</gene>
<comment type="caution">
    <text evidence="1">The sequence shown here is derived from an EMBL/GenBank/DDBJ whole genome shotgun (WGS) entry which is preliminary data.</text>
</comment>
<protein>
    <submittedName>
        <fullName evidence="1">Uncharacterized protein</fullName>
    </submittedName>
</protein>